<comment type="similarity">
    <text evidence="2">Belongs to the Tom40 family.</text>
</comment>
<dbReference type="Pfam" id="PF01459">
    <property type="entry name" value="Porin_3"/>
    <property type="match status" value="1"/>
</dbReference>
<dbReference type="InterPro" id="IPR027246">
    <property type="entry name" value="Porin_Euk/Tom40"/>
</dbReference>
<dbReference type="GO" id="GO:0030150">
    <property type="term" value="P:protein import into mitochondrial matrix"/>
    <property type="evidence" value="ECO:0007669"/>
    <property type="project" value="InterPro"/>
</dbReference>
<keyword evidence="6" id="KW-1000">Mitochondrion outer membrane</keyword>
<dbReference type="GO" id="GO:0005741">
    <property type="term" value="C:mitochondrial outer membrane"/>
    <property type="evidence" value="ECO:0007669"/>
    <property type="project" value="UniProtKB-SubCell"/>
</dbReference>
<dbReference type="InterPro" id="IPR037930">
    <property type="entry name" value="Tom40"/>
</dbReference>
<dbReference type="Proteomes" id="UP001146793">
    <property type="component" value="Unassembled WGS sequence"/>
</dbReference>
<dbReference type="EMBL" id="JAOAOG010000105">
    <property type="protein sequence ID" value="KAJ6248832.1"/>
    <property type="molecule type" value="Genomic_DNA"/>
</dbReference>
<feature type="compositionally biased region" description="Polar residues" evidence="10">
    <location>
        <begin position="1"/>
        <end position="21"/>
    </location>
</feature>
<evidence type="ECO:0000256" key="2">
    <source>
        <dbReference type="ARBA" id="ARBA00010510"/>
    </source>
</evidence>
<gene>
    <name evidence="11" type="ORF">M0812_13900</name>
    <name evidence="12" type="ORF">M0813_17228</name>
</gene>
<protein>
    <submittedName>
        <fullName evidence="11">Import receptor subunit tom40</fullName>
    </submittedName>
</protein>
<evidence type="ECO:0000256" key="3">
    <source>
        <dbReference type="ARBA" id="ARBA00022448"/>
    </source>
</evidence>
<evidence type="ECO:0000313" key="14">
    <source>
        <dbReference type="Proteomes" id="UP001150062"/>
    </source>
</evidence>
<feature type="compositionally biased region" description="Basic and acidic residues" evidence="10">
    <location>
        <begin position="24"/>
        <end position="37"/>
    </location>
</feature>
<comment type="subcellular location">
    <subcellularLocation>
        <location evidence="1">Mitochondrion outer membrane</location>
        <topology evidence="1">Multi-pass membrane protein</topology>
    </subcellularLocation>
</comment>
<dbReference type="Proteomes" id="UP001150062">
    <property type="component" value="Unassembled WGS sequence"/>
</dbReference>
<feature type="region of interest" description="Disordered" evidence="10">
    <location>
        <begin position="1"/>
        <end position="37"/>
    </location>
</feature>
<proteinExistence type="inferred from homology"/>
<evidence type="ECO:0000256" key="4">
    <source>
        <dbReference type="ARBA" id="ARBA00022452"/>
    </source>
</evidence>
<accession>A0AAV7ZPI1</accession>
<organism evidence="11 13">
    <name type="scientific">Anaeramoeba flamelloides</name>
    <dbReference type="NCBI Taxonomy" id="1746091"/>
    <lineage>
        <taxon>Eukaryota</taxon>
        <taxon>Metamonada</taxon>
        <taxon>Anaeramoebidae</taxon>
        <taxon>Anaeramoeba</taxon>
    </lineage>
</organism>
<evidence type="ECO:0000313" key="11">
    <source>
        <dbReference type="EMBL" id="KAJ3441880.1"/>
    </source>
</evidence>
<evidence type="ECO:0000256" key="1">
    <source>
        <dbReference type="ARBA" id="ARBA00004374"/>
    </source>
</evidence>
<dbReference type="AlphaFoldDB" id="A0AAV7ZPI1"/>
<dbReference type="InterPro" id="IPR023614">
    <property type="entry name" value="Porin_dom_sf"/>
</dbReference>
<dbReference type="GO" id="GO:0008320">
    <property type="term" value="F:protein transmembrane transporter activity"/>
    <property type="evidence" value="ECO:0007669"/>
    <property type="project" value="InterPro"/>
</dbReference>
<evidence type="ECO:0000256" key="8">
    <source>
        <dbReference type="ARBA" id="ARBA00023128"/>
    </source>
</evidence>
<keyword evidence="7" id="KW-0653">Protein transport</keyword>
<comment type="caution">
    <text evidence="11">The sequence shown here is derived from an EMBL/GenBank/DDBJ whole genome shotgun (WGS) entry which is preliminary data.</text>
</comment>
<keyword evidence="9" id="KW-0472">Membrane</keyword>
<dbReference type="PANTHER" id="PTHR10802">
    <property type="entry name" value="MITOCHONDRIAL IMPORT RECEPTOR SUBUNIT TOM40"/>
    <property type="match status" value="1"/>
</dbReference>
<keyword evidence="8" id="KW-0496">Mitochondrion</keyword>
<name>A0AAV7ZPI1_9EUKA</name>
<keyword evidence="4" id="KW-1134">Transmembrane beta strand</keyword>
<evidence type="ECO:0000256" key="5">
    <source>
        <dbReference type="ARBA" id="ARBA00022692"/>
    </source>
</evidence>
<dbReference type="EMBL" id="JANTQA010000029">
    <property type="protein sequence ID" value="KAJ3441880.1"/>
    <property type="molecule type" value="Genomic_DNA"/>
</dbReference>
<evidence type="ECO:0000256" key="9">
    <source>
        <dbReference type="ARBA" id="ARBA00023136"/>
    </source>
</evidence>
<evidence type="ECO:0000256" key="6">
    <source>
        <dbReference type="ARBA" id="ARBA00022787"/>
    </source>
</evidence>
<reference evidence="11" key="2">
    <citation type="submission" date="2022-08" db="EMBL/GenBank/DDBJ databases">
        <title>Novel sulphate-reducing endosymbionts in the free-living metamonad Anaeramoeba.</title>
        <authorList>
            <person name="Jerlstrom-Hultqvist J."/>
            <person name="Cepicka I."/>
            <person name="Gallot-Lavallee L."/>
            <person name="Salas-Leiva D."/>
            <person name="Curtis B.A."/>
            <person name="Zahonova K."/>
            <person name="Pipaliya S."/>
            <person name="Dacks J."/>
            <person name="Roger A.J."/>
        </authorList>
    </citation>
    <scope>NUCLEOTIDE SEQUENCE</scope>
    <source>
        <strain evidence="11">Busselton2</strain>
    </source>
</reference>
<evidence type="ECO:0000313" key="13">
    <source>
        <dbReference type="Proteomes" id="UP001146793"/>
    </source>
</evidence>
<evidence type="ECO:0000256" key="10">
    <source>
        <dbReference type="SAM" id="MobiDB-lite"/>
    </source>
</evidence>
<keyword evidence="3" id="KW-0813">Transport</keyword>
<keyword evidence="11" id="KW-0675">Receptor</keyword>
<evidence type="ECO:0000313" key="12">
    <source>
        <dbReference type="EMBL" id="KAJ6248832.1"/>
    </source>
</evidence>
<dbReference type="Gene3D" id="2.40.160.10">
    <property type="entry name" value="Porin"/>
    <property type="match status" value="1"/>
</dbReference>
<keyword evidence="14" id="KW-1185">Reference proteome</keyword>
<evidence type="ECO:0000256" key="7">
    <source>
        <dbReference type="ARBA" id="ARBA00022927"/>
    </source>
</evidence>
<sequence length="334" mass="37052">MGSNTTKETKPITSLTISQKSPNRKSEITRSHDLKNPGRFDHISSEANSILKIKPFGGLSLQVNQLLNPNFSITHKLSMGSKLELPGYTISSSYSAGNYLLQGNLNQMGLLQGGFFKKIFPGLLLTTNFQIAPKIKDSQENEAQTTVNPNNSLSFLSGALEYFGKNSTSEIELASDPYLKVSYLRNIRPDALIGFQYINSKGRYDPKRKSKHSHSVKVVGKISKPKEALSLILSKSPSFFCTQYVRKITPRIGFASEFVYSLVENQFQEKSLTSIALKYAMRQSSFQTRVSSSGDLTSSLEIKTSKSTAKFSTLINYPKEFYSIGFGLKMGADL</sequence>
<keyword evidence="5" id="KW-0812">Transmembrane</keyword>
<reference evidence="12" key="1">
    <citation type="submission" date="2022-08" db="EMBL/GenBank/DDBJ databases">
        <title>Novel sulfate-reducing endosymbionts in the free-living metamonad Anaeramoeba.</title>
        <authorList>
            <person name="Jerlstrom-Hultqvist J."/>
            <person name="Cepicka I."/>
            <person name="Gallot-Lavallee L."/>
            <person name="Salas-Leiva D."/>
            <person name="Curtis B.A."/>
            <person name="Zahonova K."/>
            <person name="Pipaliya S."/>
            <person name="Dacks J."/>
            <person name="Roger A.J."/>
        </authorList>
    </citation>
    <scope>NUCLEOTIDE SEQUENCE</scope>
    <source>
        <strain evidence="12">Schooner1</strain>
    </source>
</reference>